<organism evidence="2">
    <name type="scientific">freshwater metagenome</name>
    <dbReference type="NCBI Taxonomy" id="449393"/>
    <lineage>
        <taxon>unclassified sequences</taxon>
        <taxon>metagenomes</taxon>
        <taxon>ecological metagenomes</taxon>
    </lineage>
</organism>
<proteinExistence type="predicted"/>
<dbReference type="GO" id="GO:0022857">
    <property type="term" value="F:transmembrane transporter activity"/>
    <property type="evidence" value="ECO:0007669"/>
    <property type="project" value="InterPro"/>
</dbReference>
<dbReference type="Pfam" id="PF07690">
    <property type="entry name" value="MFS_1"/>
    <property type="match status" value="1"/>
</dbReference>
<dbReference type="PANTHER" id="PTHR23523:SF2">
    <property type="entry name" value="2-NITROIMIDAZOLE TRANSPORTER"/>
    <property type="match status" value="1"/>
</dbReference>
<reference evidence="2" key="1">
    <citation type="submission" date="2020-05" db="EMBL/GenBank/DDBJ databases">
        <authorList>
            <person name="Chiriac C."/>
            <person name="Salcher M."/>
            <person name="Ghai R."/>
            <person name="Kavagutti S V."/>
        </authorList>
    </citation>
    <scope>NUCLEOTIDE SEQUENCE</scope>
</reference>
<feature type="transmembrane region" description="Helical" evidence="1">
    <location>
        <begin position="251"/>
        <end position="271"/>
    </location>
</feature>
<feature type="transmembrane region" description="Helical" evidence="1">
    <location>
        <begin position="160"/>
        <end position="179"/>
    </location>
</feature>
<feature type="transmembrane region" description="Helical" evidence="1">
    <location>
        <begin position="343"/>
        <end position="360"/>
    </location>
</feature>
<feature type="transmembrane region" description="Helical" evidence="1">
    <location>
        <begin position="77"/>
        <end position="94"/>
    </location>
</feature>
<feature type="transmembrane region" description="Helical" evidence="1">
    <location>
        <begin position="303"/>
        <end position="322"/>
    </location>
</feature>
<name>A0A6J6HDP8_9ZZZZ</name>
<dbReference type="PANTHER" id="PTHR23523">
    <property type="match status" value="1"/>
</dbReference>
<dbReference type="EMBL" id="CAEZUW010000046">
    <property type="protein sequence ID" value="CAB4610633.1"/>
    <property type="molecule type" value="Genomic_DNA"/>
</dbReference>
<dbReference type="InterPro" id="IPR052524">
    <property type="entry name" value="MFS_Cyanate_Porter"/>
</dbReference>
<feature type="transmembrane region" description="Helical" evidence="1">
    <location>
        <begin position="133"/>
        <end position="154"/>
    </location>
</feature>
<dbReference type="AlphaFoldDB" id="A0A6J6HDP8"/>
<feature type="transmembrane region" description="Helical" evidence="1">
    <location>
        <begin position="366"/>
        <end position="387"/>
    </location>
</feature>
<feature type="transmembrane region" description="Helical" evidence="1">
    <location>
        <begin position="216"/>
        <end position="239"/>
    </location>
</feature>
<gene>
    <name evidence="2" type="ORF">UFOPK1855_00397</name>
</gene>
<dbReference type="SUPFAM" id="SSF103473">
    <property type="entry name" value="MFS general substrate transporter"/>
    <property type="match status" value="1"/>
</dbReference>
<feature type="transmembrane region" description="Helical" evidence="1">
    <location>
        <begin position="50"/>
        <end position="68"/>
    </location>
</feature>
<evidence type="ECO:0000256" key="1">
    <source>
        <dbReference type="SAM" id="Phobius"/>
    </source>
</evidence>
<keyword evidence="1" id="KW-1133">Transmembrane helix</keyword>
<feature type="transmembrane region" description="Helical" evidence="1">
    <location>
        <begin position="280"/>
        <end position="297"/>
    </location>
</feature>
<sequence length="396" mass="41612">MTKRFGAWLALAAVLIYALVLRPPLAAVGPLLPLIDQDLGLSLAQQGFLTAIPVFAFGVGAFAGPALAKRLGLERSLFWLLALLTLAMAIRGWFGFTSLVIGTTVAGLAIAVSNVLLPSVIRGRFAKHVPQVTALFTTVLAISASVAAASAVPIEAALGNWNLTLMVWLAPAALALALWKLALKNPVQSEPSPHQFETHEMRGVSRDFGLVLRSRVTWAIFGFFGIQSAGFYVLLSWLPTVLIERGYTPEAAGSLLGLATIVGVPTGLLLASSFAKIKRLDWLALAVSLVTSVGFLALELEQSLLACILIGLGQAATFPLSLTMISTKADKAITPTLSATSQGLGYVFAGIVAFSMAGIREASGGWSVGIWIIFALTLVQAFCGFAADRAKPIKAA</sequence>
<dbReference type="Gene3D" id="1.20.1250.20">
    <property type="entry name" value="MFS general substrate transporter like domains"/>
    <property type="match status" value="1"/>
</dbReference>
<dbReference type="InterPro" id="IPR011701">
    <property type="entry name" value="MFS"/>
</dbReference>
<keyword evidence="1" id="KW-0812">Transmembrane</keyword>
<accession>A0A6J6HDP8</accession>
<dbReference type="InterPro" id="IPR036259">
    <property type="entry name" value="MFS_trans_sf"/>
</dbReference>
<evidence type="ECO:0000313" key="2">
    <source>
        <dbReference type="EMBL" id="CAB4610633.1"/>
    </source>
</evidence>
<feature type="transmembrane region" description="Helical" evidence="1">
    <location>
        <begin position="100"/>
        <end position="121"/>
    </location>
</feature>
<protein>
    <submittedName>
        <fullName evidence="2">Unannotated protein</fullName>
    </submittedName>
</protein>
<keyword evidence="1" id="KW-0472">Membrane</keyword>